<evidence type="ECO:0000256" key="4">
    <source>
        <dbReference type="SAM" id="SignalP"/>
    </source>
</evidence>
<name>A0A1D2MGP7_ORCCI</name>
<dbReference type="GO" id="GO:0005576">
    <property type="term" value="C:extracellular region"/>
    <property type="evidence" value="ECO:0007669"/>
    <property type="project" value="UniProtKB-SubCell"/>
</dbReference>
<comment type="subcellular location">
    <subcellularLocation>
        <location evidence="1">Secreted</location>
    </subcellularLocation>
</comment>
<evidence type="ECO:0000256" key="3">
    <source>
        <dbReference type="ARBA" id="ARBA00022525"/>
    </source>
</evidence>
<keyword evidence="3" id="KW-0964">Secreted</keyword>
<protein>
    <submittedName>
        <fullName evidence="5">Protein yellow</fullName>
    </submittedName>
</protein>
<proteinExistence type="inferred from homology"/>
<evidence type="ECO:0000256" key="2">
    <source>
        <dbReference type="ARBA" id="ARBA00009127"/>
    </source>
</evidence>
<dbReference type="OrthoDB" id="9977471at2759"/>
<evidence type="ECO:0000313" key="6">
    <source>
        <dbReference type="Proteomes" id="UP000094527"/>
    </source>
</evidence>
<evidence type="ECO:0000313" key="5">
    <source>
        <dbReference type="EMBL" id="ODM92044.1"/>
    </source>
</evidence>
<comment type="similarity">
    <text evidence="2">Belongs to the major royal jelly protein family.</text>
</comment>
<dbReference type="InterPro" id="IPR017996">
    <property type="entry name" value="MRJP/yellow-related"/>
</dbReference>
<dbReference type="AlphaFoldDB" id="A0A1D2MGP7"/>
<dbReference type="InterPro" id="IPR011042">
    <property type="entry name" value="6-blade_b-propeller_TolB-like"/>
</dbReference>
<feature type="signal peptide" evidence="4">
    <location>
        <begin position="1"/>
        <end position="24"/>
    </location>
</feature>
<dbReference type="Gene3D" id="2.120.10.30">
    <property type="entry name" value="TolB, C-terminal domain"/>
    <property type="match status" value="1"/>
</dbReference>
<evidence type="ECO:0000256" key="1">
    <source>
        <dbReference type="ARBA" id="ARBA00004613"/>
    </source>
</evidence>
<dbReference type="PANTHER" id="PTHR10009">
    <property type="entry name" value="PROTEIN YELLOW-RELATED"/>
    <property type="match status" value="1"/>
</dbReference>
<keyword evidence="6" id="KW-1185">Reference proteome</keyword>
<gene>
    <name evidence="5" type="ORF">Ocin01_14635</name>
</gene>
<dbReference type="STRING" id="48709.A0A1D2MGP7"/>
<reference evidence="5 6" key="1">
    <citation type="journal article" date="2016" name="Genome Biol. Evol.">
        <title>Gene Family Evolution Reflects Adaptation to Soil Environmental Stressors in the Genome of the Collembolan Orchesella cincta.</title>
        <authorList>
            <person name="Faddeeva-Vakhrusheva A."/>
            <person name="Derks M.F."/>
            <person name="Anvar S.Y."/>
            <person name="Agamennone V."/>
            <person name="Suring W."/>
            <person name="Smit S."/>
            <person name="van Straalen N.M."/>
            <person name="Roelofs D."/>
        </authorList>
    </citation>
    <scope>NUCLEOTIDE SEQUENCE [LARGE SCALE GENOMIC DNA]</scope>
    <source>
        <tissue evidence="5">Mixed pool</tissue>
    </source>
</reference>
<dbReference type="Proteomes" id="UP000094527">
    <property type="component" value="Unassembled WGS sequence"/>
</dbReference>
<dbReference type="SUPFAM" id="SSF63829">
    <property type="entry name" value="Calcium-dependent phosphotriesterase"/>
    <property type="match status" value="1"/>
</dbReference>
<keyword evidence="4" id="KW-0732">Signal</keyword>
<dbReference type="EMBL" id="LJIJ01001347">
    <property type="protein sequence ID" value="ODM92044.1"/>
    <property type="molecule type" value="Genomic_DNA"/>
</dbReference>
<feature type="chain" id="PRO_5008904006" evidence="4">
    <location>
        <begin position="25"/>
        <end position="375"/>
    </location>
</feature>
<organism evidence="5 6">
    <name type="scientific">Orchesella cincta</name>
    <name type="common">Springtail</name>
    <name type="synonym">Podura cincta</name>
    <dbReference type="NCBI Taxonomy" id="48709"/>
    <lineage>
        <taxon>Eukaryota</taxon>
        <taxon>Metazoa</taxon>
        <taxon>Ecdysozoa</taxon>
        <taxon>Arthropoda</taxon>
        <taxon>Hexapoda</taxon>
        <taxon>Collembola</taxon>
        <taxon>Entomobryomorpha</taxon>
        <taxon>Entomobryoidea</taxon>
        <taxon>Orchesellidae</taxon>
        <taxon>Orchesellinae</taxon>
        <taxon>Orchesella</taxon>
    </lineage>
</organism>
<accession>A0A1D2MGP7</accession>
<comment type="caution">
    <text evidence="5">The sequence shown here is derived from an EMBL/GenBank/DDBJ whole genome shotgun (WGS) entry which is preliminary data.</text>
</comment>
<dbReference type="PANTHER" id="PTHR10009:SF18">
    <property type="entry name" value="PROTEIN YELLOW-LIKE PROTEIN"/>
    <property type="match status" value="1"/>
</dbReference>
<dbReference type="Pfam" id="PF03022">
    <property type="entry name" value="MRJP"/>
    <property type="match status" value="1"/>
</dbReference>
<sequence>MNLPKVKTLFLTLIWFVAFLTVESSSYEVILSWKQLDYDFPTLEARNKLINSQAFIPENNIIAGVKVYENRVFLTVPRWREGEIGSCSSLQYVQSMTYDLFGRMWVIDVGRVNIFTEPDNHCPPKLLLIDMETDEVIKLYEFPDSVVSHTTNFLNDIVVSCEERKEDCFAYITDAMDAKLIVYNLREDKSWFVHHETMMADDEASIIPILGQNYTFKVNIDGIALSPLDANFERVYYRPLSSYELYSVSTSVLKQASNGVSLEHSQVISHGSTSSQSDGLTMDSQGFLYYGLLANNSVGYFNTTSARSVENAEVVLVKNDIVFQWVDTFAFDNKGYLYMTTNRVHRFEAKTLNFSEENFRAGVFIGNKSYMYSDF</sequence>
<dbReference type="OMA" id="HESMEVQ"/>